<dbReference type="Pfam" id="PF14060">
    <property type="entry name" value="DUF4252"/>
    <property type="match status" value="1"/>
</dbReference>
<reference evidence="1 2" key="1">
    <citation type="submission" date="2020-07" db="EMBL/GenBank/DDBJ databases">
        <title>Description of Kordia aestuariivivens sp. nov., isolated from a tidal flat.</title>
        <authorList>
            <person name="Park S."/>
            <person name="Yoon J.-H."/>
        </authorList>
    </citation>
    <scope>NUCLEOTIDE SEQUENCE [LARGE SCALE GENOMIC DNA]</scope>
    <source>
        <strain evidence="1 2">YSTF-M3</strain>
    </source>
</reference>
<dbReference type="Proteomes" id="UP000619238">
    <property type="component" value="Unassembled WGS sequence"/>
</dbReference>
<name>A0ABR7QEC2_9FLAO</name>
<dbReference type="PROSITE" id="PS51257">
    <property type="entry name" value="PROKAR_LIPOPROTEIN"/>
    <property type="match status" value="1"/>
</dbReference>
<gene>
    <name evidence="1" type="ORF">H2O64_19295</name>
</gene>
<dbReference type="InterPro" id="IPR025348">
    <property type="entry name" value="DUF4252"/>
</dbReference>
<protein>
    <submittedName>
        <fullName evidence="1">DUF4252 domain-containing protein</fullName>
    </submittedName>
</protein>
<accession>A0ABR7QEC2</accession>
<comment type="caution">
    <text evidence="1">The sequence shown here is derived from an EMBL/GenBank/DDBJ whole genome shotgun (WGS) entry which is preliminary data.</text>
</comment>
<proteinExistence type="predicted"/>
<evidence type="ECO:0000313" key="2">
    <source>
        <dbReference type="Proteomes" id="UP000619238"/>
    </source>
</evidence>
<sequence>MKTIKSILVLVFITIGISSCSDKNSLQNYILENAEKVGFSSSSIPKSLIKPANLKLTPEQQIAYDAVDRVNVLIYKYDQEKKDDFELQNTRVKTILKQKKYEELMNFGSKGIIKYSGEENAMDEIIIFLSNKEMGFAVARVSGNDMTMNKFMELYKMVGNSSQGDFNLGALTSFITN</sequence>
<dbReference type="RefSeq" id="WP_187563871.1">
    <property type="nucleotide sequence ID" value="NZ_JACGWS010000014.1"/>
</dbReference>
<keyword evidence="2" id="KW-1185">Reference proteome</keyword>
<evidence type="ECO:0000313" key="1">
    <source>
        <dbReference type="EMBL" id="MBC8756828.1"/>
    </source>
</evidence>
<organism evidence="1 2">
    <name type="scientific">Kordia aestuariivivens</name>
    <dbReference type="NCBI Taxonomy" id="2759037"/>
    <lineage>
        <taxon>Bacteria</taxon>
        <taxon>Pseudomonadati</taxon>
        <taxon>Bacteroidota</taxon>
        <taxon>Flavobacteriia</taxon>
        <taxon>Flavobacteriales</taxon>
        <taxon>Flavobacteriaceae</taxon>
        <taxon>Kordia</taxon>
    </lineage>
</organism>
<dbReference type="EMBL" id="JACGWS010000014">
    <property type="protein sequence ID" value="MBC8756828.1"/>
    <property type="molecule type" value="Genomic_DNA"/>
</dbReference>